<dbReference type="Pfam" id="PF00389">
    <property type="entry name" value="2-Hacid_dh"/>
    <property type="match status" value="1"/>
</dbReference>
<dbReference type="Gene3D" id="3.40.50.720">
    <property type="entry name" value="NAD(P)-binding Rossmann-like Domain"/>
    <property type="match status" value="2"/>
</dbReference>
<accession>A0A4V6CU80</accession>
<evidence type="ECO:0000256" key="3">
    <source>
        <dbReference type="ARBA" id="ARBA00023027"/>
    </source>
</evidence>
<dbReference type="EMBL" id="SZYH01000001">
    <property type="protein sequence ID" value="TKV68115.1"/>
    <property type="molecule type" value="Genomic_DNA"/>
</dbReference>
<dbReference type="InterPro" id="IPR006140">
    <property type="entry name" value="D-isomer_DH_NAD-bd"/>
</dbReference>
<dbReference type="PANTHER" id="PTHR43761:SF1">
    <property type="entry name" value="D-ISOMER SPECIFIC 2-HYDROXYACID DEHYDROGENASE CATALYTIC DOMAIN-CONTAINING PROTEIN-RELATED"/>
    <property type="match status" value="1"/>
</dbReference>
<dbReference type="FunFam" id="3.40.50.720:FF:000203">
    <property type="entry name" value="D-3-phosphoglycerate dehydrogenase (SerA)"/>
    <property type="match status" value="1"/>
</dbReference>
<dbReference type="CDD" id="cd12162">
    <property type="entry name" value="2-Hacid_dh_4"/>
    <property type="match status" value="1"/>
</dbReference>
<evidence type="ECO:0000313" key="8">
    <source>
        <dbReference type="Proteomes" id="UP000308488"/>
    </source>
</evidence>
<dbReference type="InterPro" id="IPR036291">
    <property type="entry name" value="NAD(P)-bd_dom_sf"/>
</dbReference>
<evidence type="ECO:0000313" key="7">
    <source>
        <dbReference type="EMBL" id="TKV68115.1"/>
    </source>
</evidence>
<sequence>MKAVFLDADTLGHDVDLSPIEAVTGEMVKHPRTSPEEVLERIRGFDTVLVNKVVLKRRHFESCPELKTIAVVATGLNNIDQEAARAHGIRVMNVTNYGRSTVAQHTMALMLALATRLLDYDRDVRAGRWGQSPMFCLMDHPIMELEGRTLGIVGYGDLGQGVVERAKAFGMNILLGARPGQAAGEVDAYSRIPMDELLPRVDVLSLHCLLTDETRNMIGARELKMMKREALLINTSRGGLVDEQALADALRAGTIGGAGFDVLTEEPPRNGNPLLADDIPNLIVTPHSAWASREARQRIVEITAHNLSLG</sequence>
<dbReference type="Pfam" id="PF02826">
    <property type="entry name" value="2-Hacid_dh_C"/>
    <property type="match status" value="1"/>
</dbReference>
<dbReference type="AlphaFoldDB" id="A0A4V6CU80"/>
<dbReference type="Proteomes" id="UP000308488">
    <property type="component" value="Unassembled WGS sequence"/>
</dbReference>
<dbReference type="GO" id="GO:0016616">
    <property type="term" value="F:oxidoreductase activity, acting on the CH-OH group of donors, NAD or NADP as acceptor"/>
    <property type="evidence" value="ECO:0007669"/>
    <property type="project" value="InterPro"/>
</dbReference>
<feature type="domain" description="D-isomer specific 2-hydroxyacid dehydrogenase NAD-binding" evidence="6">
    <location>
        <begin position="107"/>
        <end position="289"/>
    </location>
</feature>
<dbReference type="OrthoDB" id="9805416at2"/>
<dbReference type="PANTHER" id="PTHR43761">
    <property type="entry name" value="D-ISOMER SPECIFIC 2-HYDROXYACID DEHYDROGENASE FAMILY PROTEIN (AFU_ORTHOLOGUE AFUA_1G13630)"/>
    <property type="match status" value="1"/>
</dbReference>
<comment type="similarity">
    <text evidence="1 4">Belongs to the D-isomer specific 2-hydroxyacid dehydrogenase family.</text>
</comment>
<proteinExistence type="inferred from homology"/>
<organism evidence="7 8">
    <name type="scientific">Marinobacter panjinensis</name>
    <dbReference type="NCBI Taxonomy" id="2576384"/>
    <lineage>
        <taxon>Bacteria</taxon>
        <taxon>Pseudomonadati</taxon>
        <taxon>Pseudomonadota</taxon>
        <taxon>Gammaproteobacteria</taxon>
        <taxon>Pseudomonadales</taxon>
        <taxon>Marinobacteraceae</taxon>
        <taxon>Marinobacter</taxon>
    </lineage>
</organism>
<evidence type="ECO:0000259" key="6">
    <source>
        <dbReference type="Pfam" id="PF02826"/>
    </source>
</evidence>
<keyword evidence="8" id="KW-1185">Reference proteome</keyword>
<evidence type="ECO:0000256" key="4">
    <source>
        <dbReference type="RuleBase" id="RU003719"/>
    </source>
</evidence>
<protein>
    <submittedName>
        <fullName evidence="7">D-2-hydroxyacid dehydrogenase</fullName>
    </submittedName>
</protein>
<evidence type="ECO:0000259" key="5">
    <source>
        <dbReference type="Pfam" id="PF00389"/>
    </source>
</evidence>
<dbReference type="InterPro" id="IPR050418">
    <property type="entry name" value="D-iso_2-hydroxyacid_DH_PdxB"/>
</dbReference>
<evidence type="ECO:0000256" key="1">
    <source>
        <dbReference type="ARBA" id="ARBA00005854"/>
    </source>
</evidence>
<reference evidence="7 8" key="1">
    <citation type="submission" date="2019-05" db="EMBL/GenBank/DDBJ databases">
        <title>Marinobacter panjinensis sp. nov., a moderately halophilic bacterium isolated from sea tidal flat environment.</title>
        <authorList>
            <person name="Yang W."/>
            <person name="An M."/>
            <person name="He W."/>
            <person name="Luo X."/>
            <person name="Zhu L."/>
            <person name="Chen G."/>
            <person name="Zhang Y."/>
            <person name="Wang Y."/>
        </authorList>
    </citation>
    <scope>NUCLEOTIDE SEQUENCE [LARGE SCALE GENOMIC DNA]</scope>
    <source>
        <strain evidence="7 8">PJ-16</strain>
    </source>
</reference>
<name>A0A4V6CU80_9GAMM</name>
<dbReference type="RefSeq" id="WP_137435525.1">
    <property type="nucleotide sequence ID" value="NZ_JANRHC010000001.1"/>
</dbReference>
<gene>
    <name evidence="7" type="ORF">FDP08_08420</name>
</gene>
<evidence type="ECO:0000256" key="2">
    <source>
        <dbReference type="ARBA" id="ARBA00023002"/>
    </source>
</evidence>
<dbReference type="InterPro" id="IPR006139">
    <property type="entry name" value="D-isomer_2_OHA_DH_cat_dom"/>
</dbReference>
<dbReference type="GO" id="GO:0051287">
    <property type="term" value="F:NAD binding"/>
    <property type="evidence" value="ECO:0007669"/>
    <property type="project" value="InterPro"/>
</dbReference>
<dbReference type="SUPFAM" id="SSF52283">
    <property type="entry name" value="Formate/glycerate dehydrogenase catalytic domain-like"/>
    <property type="match status" value="1"/>
</dbReference>
<keyword evidence="3" id="KW-0520">NAD</keyword>
<comment type="caution">
    <text evidence="7">The sequence shown here is derived from an EMBL/GenBank/DDBJ whole genome shotgun (WGS) entry which is preliminary data.</text>
</comment>
<keyword evidence="2 4" id="KW-0560">Oxidoreductase</keyword>
<dbReference type="SUPFAM" id="SSF51735">
    <property type="entry name" value="NAD(P)-binding Rossmann-fold domains"/>
    <property type="match status" value="1"/>
</dbReference>
<feature type="domain" description="D-isomer specific 2-hydroxyacid dehydrogenase catalytic" evidence="5">
    <location>
        <begin position="15"/>
        <end position="307"/>
    </location>
</feature>